<comment type="caution">
    <text evidence="2">The sequence shown here is derived from an EMBL/GenBank/DDBJ whole genome shotgun (WGS) entry which is preliminary data.</text>
</comment>
<name>M0D2D8_9EURY</name>
<protein>
    <submittedName>
        <fullName evidence="2">LVIVD repeat-containing protein</fullName>
    </submittedName>
</protein>
<gene>
    <name evidence="2" type="ORF">C475_01611</name>
</gene>
<dbReference type="OrthoDB" id="134269at2157"/>
<proteinExistence type="predicted"/>
<dbReference type="RefSeq" id="WP_006881975.1">
    <property type="nucleotide sequence ID" value="NZ_AOIU01000005.1"/>
</dbReference>
<dbReference type="Proteomes" id="UP000011626">
    <property type="component" value="Unassembled WGS sequence"/>
</dbReference>
<evidence type="ECO:0000256" key="1">
    <source>
        <dbReference type="SAM" id="MobiDB-lite"/>
    </source>
</evidence>
<sequence length="579" mass="60389">MRRREYLRSAVGAAGLAGIAGSALTAAGSDDDASPSSQTTATPTATAPVSDTVTADADGFEPLASLDVSNEQAGYQTTEAVMEPSGRYAFASRIDGFYVVDCADPESPEVIGTYTGITGPDGRSITGFYDIKYNRGRLMLATSAAAGPFRGIALYDVTDPTEPRPMKTYETTYTIHNSDLHGEYAYLTDGRELDIVHVAPDQPESVARWSPAEYDAGYAELSGNLVNLHDMYVQDGRAYLAYWDAGGWILDVSDPASPAYVGHASEYSLSDLQDVGGSEAIEYALEPDGNAHYVQPDDDGDLLAVGGESWNLEGGVDDDESDEEDLGGPSGIILYDISDPASPERVTEIEPPQPPEGETARRNGGFWTTSHNFEIVGDYLYSSWYRGGVKVHDISDPASPEQLAHWMDGDRTSFWTAQAGVPGDFFVATSFRHPTERDSPGGFYTFPDPSDNPATVTPSGAGVDLPTDTAEPVETTASEGTAAPTDTPGDSPMSTATPTDSPTPTASPTDSTTATSGMAGETATATAGGTADDTATATDGSTGGATDTTSGDGAGLGVLSGLAALGIGAWRLGDRGDEP</sequence>
<feature type="region of interest" description="Disordered" evidence="1">
    <location>
        <begin position="438"/>
        <end position="555"/>
    </location>
</feature>
<evidence type="ECO:0000313" key="2">
    <source>
        <dbReference type="EMBL" id="ELZ29605.1"/>
    </source>
</evidence>
<dbReference type="EMBL" id="AOIU01000005">
    <property type="protein sequence ID" value="ELZ29605.1"/>
    <property type="molecule type" value="Genomic_DNA"/>
</dbReference>
<dbReference type="AlphaFoldDB" id="M0D2D8"/>
<organism evidence="2 3">
    <name type="scientific">Halosimplex carlsbadense 2-9-1</name>
    <dbReference type="NCBI Taxonomy" id="797114"/>
    <lineage>
        <taxon>Archaea</taxon>
        <taxon>Methanobacteriati</taxon>
        <taxon>Methanobacteriota</taxon>
        <taxon>Stenosarchaea group</taxon>
        <taxon>Halobacteria</taxon>
        <taxon>Halobacteriales</taxon>
        <taxon>Haloarculaceae</taxon>
        <taxon>Halosimplex</taxon>
    </lineage>
</organism>
<reference evidence="2 3" key="1">
    <citation type="journal article" date="2014" name="PLoS Genet.">
        <title>Phylogenetically driven sequencing of extremely halophilic archaea reveals strategies for static and dynamic osmo-response.</title>
        <authorList>
            <person name="Becker E.A."/>
            <person name="Seitzer P.M."/>
            <person name="Tritt A."/>
            <person name="Larsen D."/>
            <person name="Krusor M."/>
            <person name="Yao A.I."/>
            <person name="Wu D."/>
            <person name="Madern D."/>
            <person name="Eisen J.A."/>
            <person name="Darling A.E."/>
            <person name="Facciotti M.T."/>
        </authorList>
    </citation>
    <scope>NUCLEOTIDE SEQUENCE [LARGE SCALE GENOMIC DNA]</scope>
    <source>
        <strain evidence="2 3">2-9-1</strain>
    </source>
</reference>
<evidence type="ECO:0000313" key="3">
    <source>
        <dbReference type="Proteomes" id="UP000011626"/>
    </source>
</evidence>
<keyword evidence="3" id="KW-1185">Reference proteome</keyword>
<dbReference type="eggNOG" id="arCOG02565">
    <property type="taxonomic scope" value="Archaea"/>
</dbReference>
<dbReference type="InterPro" id="IPR013211">
    <property type="entry name" value="LVIVD"/>
</dbReference>
<feature type="region of interest" description="Disordered" evidence="1">
    <location>
        <begin position="343"/>
        <end position="365"/>
    </location>
</feature>
<accession>M0D2D8</accession>
<feature type="region of interest" description="Disordered" evidence="1">
    <location>
        <begin position="25"/>
        <end position="50"/>
    </location>
</feature>
<feature type="compositionally biased region" description="Low complexity" evidence="1">
    <location>
        <begin position="490"/>
        <end position="551"/>
    </location>
</feature>
<dbReference type="Pfam" id="PF08309">
    <property type="entry name" value="LVIVD"/>
    <property type="match status" value="3"/>
</dbReference>
<dbReference type="SUPFAM" id="SSF101908">
    <property type="entry name" value="Putative isomerase YbhE"/>
    <property type="match status" value="1"/>
</dbReference>
<dbReference type="STRING" id="797114.C475_01611"/>